<gene>
    <name evidence="1" type="ORF">CHX27_04105</name>
</gene>
<comment type="caution">
    <text evidence="1">The sequence shown here is derived from an EMBL/GenBank/DDBJ whole genome shotgun (WGS) entry which is preliminary data.</text>
</comment>
<evidence type="ECO:0000313" key="1">
    <source>
        <dbReference type="EMBL" id="OYQ46772.1"/>
    </source>
</evidence>
<evidence type="ECO:0000313" key="2">
    <source>
        <dbReference type="Proteomes" id="UP000216035"/>
    </source>
</evidence>
<proteinExistence type="predicted"/>
<sequence length="83" mass="9163">MVHIFAVGVAAKSFLAAWLGCVGAKRRLKEALAARTQAAERRKTCSEKPDGGWSVFPLNVRRTAQKLIRNYLGADFQMKPSSK</sequence>
<dbReference type="EMBL" id="NOXX01000159">
    <property type="protein sequence ID" value="OYQ46772.1"/>
    <property type="molecule type" value="Genomic_DNA"/>
</dbReference>
<accession>A0A255ZZD2</accession>
<dbReference type="Proteomes" id="UP000216035">
    <property type="component" value="Unassembled WGS sequence"/>
</dbReference>
<name>A0A255ZZD2_9FLAO</name>
<protein>
    <submittedName>
        <fullName evidence="1">Uncharacterized protein</fullName>
    </submittedName>
</protein>
<dbReference type="AlphaFoldDB" id="A0A255ZZD2"/>
<keyword evidence="2" id="KW-1185">Reference proteome</keyword>
<organism evidence="1 2">
    <name type="scientific">Flavobacterium aurantiibacter</name>
    <dbReference type="NCBI Taxonomy" id="2023067"/>
    <lineage>
        <taxon>Bacteria</taxon>
        <taxon>Pseudomonadati</taxon>
        <taxon>Bacteroidota</taxon>
        <taxon>Flavobacteriia</taxon>
        <taxon>Flavobacteriales</taxon>
        <taxon>Flavobacteriaceae</taxon>
        <taxon>Flavobacterium</taxon>
    </lineage>
</organism>
<reference evidence="1 2" key="1">
    <citation type="submission" date="2017-07" db="EMBL/GenBank/DDBJ databases">
        <title>Flavobacterium cyanobacteriorum sp. nov., isolated from cyanobacterial aggregates in a eutrophic lake.</title>
        <authorList>
            <person name="Cai H."/>
        </authorList>
    </citation>
    <scope>NUCLEOTIDE SEQUENCE [LARGE SCALE GENOMIC DNA]</scope>
    <source>
        <strain evidence="1 2">TH167</strain>
    </source>
</reference>